<keyword evidence="3" id="KW-1185">Reference proteome</keyword>
<dbReference type="Proteomes" id="UP000175669">
    <property type="component" value="Unassembled WGS sequence"/>
</dbReference>
<dbReference type="STRING" id="1524254.PHACT_11930"/>
<organism evidence="2 3">
    <name type="scientific">Pseudohongiella acticola</name>
    <dbReference type="NCBI Taxonomy" id="1524254"/>
    <lineage>
        <taxon>Bacteria</taxon>
        <taxon>Pseudomonadati</taxon>
        <taxon>Pseudomonadota</taxon>
        <taxon>Gammaproteobacteria</taxon>
        <taxon>Pseudomonadales</taxon>
        <taxon>Pseudohongiellaceae</taxon>
        <taxon>Pseudohongiella</taxon>
    </lineage>
</organism>
<evidence type="ECO:0000256" key="1">
    <source>
        <dbReference type="SAM" id="Phobius"/>
    </source>
</evidence>
<keyword evidence="1" id="KW-0812">Transmembrane</keyword>
<name>A0A1E8CN75_9GAMM</name>
<proteinExistence type="predicted"/>
<dbReference type="EMBL" id="MASR01000001">
    <property type="protein sequence ID" value="OFE13755.1"/>
    <property type="molecule type" value="Genomic_DNA"/>
</dbReference>
<evidence type="ECO:0000313" key="3">
    <source>
        <dbReference type="Proteomes" id="UP000175669"/>
    </source>
</evidence>
<gene>
    <name evidence="2" type="ORF">PHACT_11930</name>
</gene>
<sequence>MTLDNESLENRLRQRPPIADDGFSQTVLLRIAAQQRRRHQVLLTTWTLAMAAVVIAASTQLKLWINHLQPLTNQWTRQTEQVLHQVSDVSLQLPLSGLWQSSAGLILIGVLTLLLTATVVSAWD</sequence>
<evidence type="ECO:0000313" key="2">
    <source>
        <dbReference type="EMBL" id="OFE13755.1"/>
    </source>
</evidence>
<feature type="transmembrane region" description="Helical" evidence="1">
    <location>
        <begin position="103"/>
        <end position="123"/>
    </location>
</feature>
<comment type="caution">
    <text evidence="2">The sequence shown here is derived from an EMBL/GenBank/DDBJ whole genome shotgun (WGS) entry which is preliminary data.</text>
</comment>
<keyword evidence="1" id="KW-0472">Membrane</keyword>
<reference evidence="3" key="1">
    <citation type="submission" date="2016-07" db="EMBL/GenBank/DDBJ databases">
        <authorList>
            <person name="Florea S."/>
            <person name="Webb J.S."/>
            <person name="Jaromczyk J."/>
            <person name="Schardl C.L."/>
        </authorList>
    </citation>
    <scope>NUCLEOTIDE SEQUENCE [LARGE SCALE GENOMIC DNA]</scope>
    <source>
        <strain evidence="3">KCTC 42131</strain>
    </source>
</reference>
<feature type="transmembrane region" description="Helical" evidence="1">
    <location>
        <begin position="41"/>
        <end position="65"/>
    </location>
</feature>
<keyword evidence="1" id="KW-1133">Transmembrane helix</keyword>
<dbReference type="AlphaFoldDB" id="A0A1E8CN75"/>
<accession>A0A1E8CN75</accession>
<protein>
    <submittedName>
        <fullName evidence="2">Uncharacterized protein</fullName>
    </submittedName>
</protein>
<dbReference type="RefSeq" id="WP_070117973.1">
    <property type="nucleotide sequence ID" value="NZ_MASR01000001.1"/>
</dbReference>